<feature type="compositionally biased region" description="Basic and acidic residues" evidence="1">
    <location>
        <begin position="742"/>
        <end position="760"/>
    </location>
</feature>
<dbReference type="OMA" id="VRHCSCD"/>
<organism evidence="2 3">
    <name type="scientific">Toxocara canis</name>
    <name type="common">Canine roundworm</name>
    <dbReference type="NCBI Taxonomy" id="6265"/>
    <lineage>
        <taxon>Eukaryota</taxon>
        <taxon>Metazoa</taxon>
        <taxon>Ecdysozoa</taxon>
        <taxon>Nematoda</taxon>
        <taxon>Chromadorea</taxon>
        <taxon>Rhabditida</taxon>
        <taxon>Spirurina</taxon>
        <taxon>Ascaridomorpha</taxon>
        <taxon>Ascaridoidea</taxon>
        <taxon>Toxocaridae</taxon>
        <taxon>Toxocara</taxon>
    </lineage>
</organism>
<gene>
    <name evidence="2" type="primary">FAM193A</name>
    <name evidence="2" type="ORF">Tcan_15905</name>
</gene>
<dbReference type="PANTHER" id="PTHR15109:SF4">
    <property type="entry name" value="FAM193 C-TERMINAL DOMAIN-CONTAINING PROTEIN"/>
    <property type="match status" value="1"/>
</dbReference>
<feature type="region of interest" description="Disordered" evidence="1">
    <location>
        <begin position="1037"/>
        <end position="1072"/>
    </location>
</feature>
<protein>
    <submittedName>
        <fullName evidence="2">Uncharacterized protein</fullName>
    </submittedName>
</protein>
<feature type="compositionally biased region" description="Polar residues" evidence="1">
    <location>
        <begin position="1038"/>
        <end position="1050"/>
    </location>
</feature>
<dbReference type="AlphaFoldDB" id="A0A0B2VI36"/>
<dbReference type="InterPro" id="IPR029717">
    <property type="entry name" value="FAM193"/>
</dbReference>
<proteinExistence type="predicted"/>
<dbReference type="OrthoDB" id="10044608at2759"/>
<evidence type="ECO:0000256" key="1">
    <source>
        <dbReference type="SAM" id="MobiDB-lite"/>
    </source>
</evidence>
<dbReference type="PANTHER" id="PTHR15109">
    <property type="entry name" value="AGAP004327-PA"/>
    <property type="match status" value="1"/>
</dbReference>
<comment type="caution">
    <text evidence="2">The sequence shown here is derived from an EMBL/GenBank/DDBJ whole genome shotgun (WGS) entry which is preliminary data.</text>
</comment>
<feature type="region of interest" description="Disordered" evidence="1">
    <location>
        <begin position="802"/>
        <end position="827"/>
    </location>
</feature>
<feature type="region of interest" description="Disordered" evidence="1">
    <location>
        <begin position="1089"/>
        <end position="1137"/>
    </location>
</feature>
<dbReference type="EMBL" id="JPKZ01001215">
    <property type="protein sequence ID" value="KHN83166.1"/>
    <property type="molecule type" value="Genomic_DNA"/>
</dbReference>
<sequence length="1199" mass="135180">MSEVLKAPCVAQDEAVNARKTVRKVIIDDSDDDLVEEVLEDISEEEYEEERMRCQRREARYDELRPRRRMTAVSVHSVVGGEARKNFHITCLVCQRKITCSDAKSSLSAYYICDKCMDGEKEQTRELEAVLLNSNDRLRSLPLDDSIDTARDCAYCKCQNCTRRRQTLEEEQEREIEMLQSCWHDLRQNIRQMFRDGLDSNLTSLKGKKFDVDKIKRNVAILAEKDPHQLYKRLESIGHEYVMNLKSDDLWQILVVPQVVPALIELFESGASEEKMELERAKLFIKSLLDRFSCQQETVRNMSPLLAALDEEYLTQFGISWKIVNHHIFDCVIYQDDLLFNYLPSMEKVLKCHLIIPDESDEERAARERREAARTDIPPGALELAQSFRVFHKLMVTSREIFKKANANIALFAEQQNIIHQITRKAKGELLEEDLEFFKSQRRMMRNCASKRQHYRWRNDLPASSNIDHFFNEEDDNTDSEADAIDFSKRLHELIDEGPAACVCIDQNGKVAPSMECKECSVRHCSCDECRISHVITCGLLGQDDDFSTNLVWSKSSTDVSDKGEDKDSENETSERRKSPSGPSQRPVHRSLRFQAARALFTLHDHYNKKEIAWGDWQVPYNFASDLDYDEHCLNDKSDLLNETKGPSTTDLFDENNKFDKDDFMENEAFVAAIKDVAEQIGYDIQETVIGKARTQSWDFYDLTKFGFDLNQELKAQIKTHLSALFKSKISLSEDIQNSTEKNVKEGECEPSEGNERDRCSSSSAASSTSKTVQAAQIGVISHLSATKKTCKLKKGLRANKATANVSSSDDQSETDSESSSPSLAGTADWSQIKLVNDTVLDSKTLEEYCNKASLSDSDRLMLKEVTQRQLAVLSRNENTVSGLALELFGKKVMEKPQLAPKTQPTPSVTRIIRKLKANADKCDGVGNSVIAATPKPLAASAKERLLLQMKDAERKARERAIAHLPKTYEGEKWTANDDFKAAFITTSVRVADKLNDCLSNEWSKVEDVAGLKTSVVTATQENKICNRVGSANERCSKSSVAKKTSQPVRASSEAGGTPRTGCVGGTRKEGDAVAQMDKIEKEKMTRMRTKQAVARQHNHSKTSADAAKTQLPSDRKSSGCCSRTHKSSTHGQKADANSLSTTVDFNVDLNDFDFRSFSSEMAKKLREGGKLDKLIAQAVGMGATKMGTSIFTLKVFIW</sequence>
<dbReference type="Proteomes" id="UP000031036">
    <property type="component" value="Unassembled WGS sequence"/>
</dbReference>
<dbReference type="STRING" id="6265.A0A0B2VI36"/>
<evidence type="ECO:0000313" key="3">
    <source>
        <dbReference type="Proteomes" id="UP000031036"/>
    </source>
</evidence>
<accession>A0A0B2VI36</accession>
<evidence type="ECO:0000313" key="2">
    <source>
        <dbReference type="EMBL" id="KHN83166.1"/>
    </source>
</evidence>
<keyword evidence="3" id="KW-1185">Reference proteome</keyword>
<name>A0A0B2VI36_TOXCA</name>
<reference evidence="2 3" key="1">
    <citation type="submission" date="2014-11" db="EMBL/GenBank/DDBJ databases">
        <title>Genetic blueprint of the zoonotic pathogen Toxocara canis.</title>
        <authorList>
            <person name="Zhu X.-Q."/>
            <person name="Korhonen P.K."/>
            <person name="Cai H."/>
            <person name="Young N.D."/>
            <person name="Nejsum P."/>
            <person name="von Samson-Himmelstjerna G."/>
            <person name="Boag P.R."/>
            <person name="Tan P."/>
            <person name="Li Q."/>
            <person name="Min J."/>
            <person name="Yang Y."/>
            <person name="Wang X."/>
            <person name="Fang X."/>
            <person name="Hall R.S."/>
            <person name="Hofmann A."/>
            <person name="Sternberg P.W."/>
            <person name="Jex A.R."/>
            <person name="Gasser R.B."/>
        </authorList>
    </citation>
    <scope>NUCLEOTIDE SEQUENCE [LARGE SCALE GENOMIC DNA]</scope>
    <source>
        <strain evidence="2">PN_DK_2014</strain>
    </source>
</reference>
<feature type="region of interest" description="Disordered" evidence="1">
    <location>
        <begin position="557"/>
        <end position="589"/>
    </location>
</feature>
<feature type="region of interest" description="Disordered" evidence="1">
    <location>
        <begin position="737"/>
        <end position="768"/>
    </location>
</feature>